<keyword evidence="2" id="KW-1185">Reference proteome</keyword>
<dbReference type="Gene3D" id="3.40.30.10">
    <property type="entry name" value="Glutaredoxin"/>
    <property type="match status" value="1"/>
</dbReference>
<dbReference type="AlphaFoldDB" id="A0A2K8Z9T4"/>
<evidence type="ECO:0008006" key="3">
    <source>
        <dbReference type="Google" id="ProtNLM"/>
    </source>
</evidence>
<organism evidence="1 2">
    <name type="scientific">Spirosoma pollinicola</name>
    <dbReference type="NCBI Taxonomy" id="2057025"/>
    <lineage>
        <taxon>Bacteria</taxon>
        <taxon>Pseudomonadati</taxon>
        <taxon>Bacteroidota</taxon>
        <taxon>Cytophagia</taxon>
        <taxon>Cytophagales</taxon>
        <taxon>Cytophagaceae</taxon>
        <taxon>Spirosoma</taxon>
    </lineage>
</organism>
<protein>
    <recommendedName>
        <fullName evidence="3">Alkyl hydroperoxide reductase subunit C/ Thiol specific antioxidant domain-containing protein</fullName>
    </recommendedName>
</protein>
<evidence type="ECO:0000313" key="1">
    <source>
        <dbReference type="EMBL" id="AUD06638.1"/>
    </source>
</evidence>
<dbReference type="EMBL" id="CP025096">
    <property type="protein sequence ID" value="AUD06638.1"/>
    <property type="molecule type" value="Genomic_DNA"/>
</dbReference>
<accession>A0A2K8Z9T4</accession>
<sequence>MEVLTVSQEFNKESGKVDLEKESLPWLVTLDTKENGVLATYHVDRLPDNVLLDAKRTVIGRDLSIQELKTSLDQLLKR</sequence>
<dbReference type="KEGG" id="spir:CWM47_35195"/>
<evidence type="ECO:0000313" key="2">
    <source>
        <dbReference type="Proteomes" id="UP000232883"/>
    </source>
</evidence>
<reference evidence="1 2" key="1">
    <citation type="submission" date="2017-11" db="EMBL/GenBank/DDBJ databases">
        <title>Taxonomic description and genome sequences of Spirosoma HA7 sp. nov., isolated from pollen microhabitat of Corylus avellana.</title>
        <authorList>
            <person name="Ambika Manirajan B."/>
            <person name="Suarez C."/>
            <person name="Ratering S."/>
            <person name="Geissler-Plaum R."/>
            <person name="Cardinale M."/>
            <person name="Sylvia S."/>
        </authorList>
    </citation>
    <scope>NUCLEOTIDE SEQUENCE [LARGE SCALE GENOMIC DNA]</scope>
    <source>
        <strain evidence="1 2">HA7</strain>
    </source>
</reference>
<name>A0A2K8Z9T4_9BACT</name>
<gene>
    <name evidence="1" type="ORF">CWM47_35195</name>
</gene>
<proteinExistence type="predicted"/>
<dbReference type="Proteomes" id="UP000232883">
    <property type="component" value="Chromosome"/>
</dbReference>